<accession>A0A9P1IRE6</accession>
<evidence type="ECO:0000313" key="3">
    <source>
        <dbReference type="Proteomes" id="UP001152747"/>
    </source>
</evidence>
<dbReference type="EMBL" id="CANHGI010000004">
    <property type="protein sequence ID" value="CAI5447988.1"/>
    <property type="molecule type" value="Genomic_DNA"/>
</dbReference>
<dbReference type="OrthoDB" id="436496at2759"/>
<protein>
    <submittedName>
        <fullName evidence="2">Uncharacterized protein</fullName>
    </submittedName>
</protein>
<gene>
    <name evidence="2" type="ORF">CAMP_LOCUS10625</name>
</gene>
<feature type="compositionally biased region" description="Basic and acidic residues" evidence="1">
    <location>
        <begin position="86"/>
        <end position="99"/>
    </location>
</feature>
<evidence type="ECO:0000313" key="2">
    <source>
        <dbReference type="EMBL" id="CAI5447988.1"/>
    </source>
</evidence>
<feature type="compositionally biased region" description="Basic and acidic residues" evidence="1">
    <location>
        <begin position="34"/>
        <end position="44"/>
    </location>
</feature>
<feature type="region of interest" description="Disordered" evidence="1">
    <location>
        <begin position="86"/>
        <end position="106"/>
    </location>
</feature>
<dbReference type="AlphaFoldDB" id="A0A9P1IRE6"/>
<evidence type="ECO:0000256" key="1">
    <source>
        <dbReference type="SAM" id="MobiDB-lite"/>
    </source>
</evidence>
<comment type="caution">
    <text evidence="2">The sequence shown here is derived from an EMBL/GenBank/DDBJ whole genome shotgun (WGS) entry which is preliminary data.</text>
</comment>
<feature type="compositionally biased region" description="Low complexity" evidence="1">
    <location>
        <begin position="48"/>
        <end position="58"/>
    </location>
</feature>
<feature type="region of interest" description="Disordered" evidence="1">
    <location>
        <begin position="34"/>
        <end position="58"/>
    </location>
</feature>
<keyword evidence="3" id="KW-1185">Reference proteome</keyword>
<name>A0A9P1IRE6_9PELO</name>
<sequence length="123" mass="14020">MDVLDRVIINWRTILRLLIKQMKRGFNTDIKNRAASRDINDEQLNKASTSSSPVSDDSNILAVPINGNNNMSQSLTLPVINVNYRKMSDSRSTPGDDRQTTAQSTGFLRPLKEFARKKFINHW</sequence>
<organism evidence="2 3">
    <name type="scientific">Caenorhabditis angaria</name>
    <dbReference type="NCBI Taxonomy" id="860376"/>
    <lineage>
        <taxon>Eukaryota</taxon>
        <taxon>Metazoa</taxon>
        <taxon>Ecdysozoa</taxon>
        <taxon>Nematoda</taxon>
        <taxon>Chromadorea</taxon>
        <taxon>Rhabditida</taxon>
        <taxon>Rhabditina</taxon>
        <taxon>Rhabditomorpha</taxon>
        <taxon>Rhabditoidea</taxon>
        <taxon>Rhabditidae</taxon>
        <taxon>Peloderinae</taxon>
        <taxon>Caenorhabditis</taxon>
    </lineage>
</organism>
<proteinExistence type="predicted"/>
<reference evidence="2" key="1">
    <citation type="submission" date="2022-11" db="EMBL/GenBank/DDBJ databases">
        <authorList>
            <person name="Kikuchi T."/>
        </authorList>
    </citation>
    <scope>NUCLEOTIDE SEQUENCE</scope>
    <source>
        <strain evidence="2">PS1010</strain>
    </source>
</reference>
<dbReference type="Proteomes" id="UP001152747">
    <property type="component" value="Unassembled WGS sequence"/>
</dbReference>